<dbReference type="AlphaFoldDB" id="G0SAP3"/>
<protein>
    <recommendedName>
        <fullName evidence="4">SET domain-containing protein</fullName>
    </recommendedName>
</protein>
<reference evidence="2 3" key="1">
    <citation type="journal article" date="2011" name="Cell">
        <title>Insight into structure and assembly of the nuclear pore complex by utilizing the genome of a eukaryotic thermophile.</title>
        <authorList>
            <person name="Amlacher S."/>
            <person name="Sarges P."/>
            <person name="Flemming D."/>
            <person name="van Noort V."/>
            <person name="Kunze R."/>
            <person name="Devos D.P."/>
            <person name="Arumugam M."/>
            <person name="Bork P."/>
            <person name="Hurt E."/>
        </authorList>
    </citation>
    <scope>NUCLEOTIDE SEQUENCE [LARGE SCALE GENOMIC DNA]</scope>
    <source>
        <strain evidence="3">DSM 1495 / CBS 144.50 / IMI 039719</strain>
    </source>
</reference>
<keyword evidence="3" id="KW-1185">Reference proteome</keyword>
<feature type="compositionally biased region" description="Basic and acidic residues" evidence="1">
    <location>
        <begin position="72"/>
        <end position="86"/>
    </location>
</feature>
<feature type="compositionally biased region" description="Pro residues" evidence="1">
    <location>
        <begin position="11"/>
        <end position="21"/>
    </location>
</feature>
<dbReference type="GeneID" id="18258338"/>
<organism evidence="3">
    <name type="scientific">Chaetomium thermophilum (strain DSM 1495 / CBS 144.50 / IMI 039719)</name>
    <name type="common">Thermochaetoides thermophila</name>
    <dbReference type="NCBI Taxonomy" id="759272"/>
    <lineage>
        <taxon>Eukaryota</taxon>
        <taxon>Fungi</taxon>
        <taxon>Dikarya</taxon>
        <taxon>Ascomycota</taxon>
        <taxon>Pezizomycotina</taxon>
        <taxon>Sordariomycetes</taxon>
        <taxon>Sordariomycetidae</taxon>
        <taxon>Sordariales</taxon>
        <taxon>Chaetomiaceae</taxon>
        <taxon>Thermochaetoides</taxon>
    </lineage>
</organism>
<dbReference type="KEGG" id="cthr:CTHT_0043000"/>
<dbReference type="RefSeq" id="XP_006694700.1">
    <property type="nucleotide sequence ID" value="XM_006694637.1"/>
</dbReference>
<dbReference type="eggNOG" id="ENOG502RV88">
    <property type="taxonomic scope" value="Eukaryota"/>
</dbReference>
<dbReference type="OMA" id="AVWAGPH"/>
<dbReference type="Gene3D" id="2.170.270.10">
    <property type="entry name" value="SET domain"/>
    <property type="match status" value="1"/>
</dbReference>
<evidence type="ECO:0000256" key="1">
    <source>
        <dbReference type="SAM" id="MobiDB-lite"/>
    </source>
</evidence>
<accession>G0SAP3</accession>
<feature type="compositionally biased region" description="Low complexity" evidence="1">
    <location>
        <begin position="1"/>
        <end position="10"/>
    </location>
</feature>
<evidence type="ECO:0000313" key="2">
    <source>
        <dbReference type="EMBL" id="EGS19815.1"/>
    </source>
</evidence>
<gene>
    <name evidence="2" type="ORF">CTHT_0043000</name>
</gene>
<evidence type="ECO:0000313" key="3">
    <source>
        <dbReference type="Proteomes" id="UP000008066"/>
    </source>
</evidence>
<dbReference type="OrthoDB" id="5792673at2759"/>
<feature type="region of interest" description="Disordered" evidence="1">
    <location>
        <begin position="1"/>
        <end position="31"/>
    </location>
</feature>
<dbReference type="STRING" id="759272.G0SAP3"/>
<feature type="region of interest" description="Disordered" evidence="1">
    <location>
        <begin position="171"/>
        <end position="190"/>
    </location>
</feature>
<proteinExistence type="predicted"/>
<evidence type="ECO:0008006" key="4">
    <source>
        <dbReference type="Google" id="ProtNLM"/>
    </source>
</evidence>
<dbReference type="InterPro" id="IPR046341">
    <property type="entry name" value="SET_dom_sf"/>
</dbReference>
<feature type="region of interest" description="Disordered" evidence="1">
    <location>
        <begin position="44"/>
        <end position="120"/>
    </location>
</feature>
<name>G0SAP3_CHATD</name>
<dbReference type="HOGENOM" id="CLU_054608_0_1_1"/>
<dbReference type="Proteomes" id="UP000008066">
    <property type="component" value="Unassembled WGS sequence"/>
</dbReference>
<dbReference type="EMBL" id="GL988043">
    <property type="protein sequence ID" value="EGS19815.1"/>
    <property type="molecule type" value="Genomic_DNA"/>
</dbReference>
<sequence length="262" mass="29603">MSAATQQPNSQPKPQPKPLPQNWPSNIPYLTRPLYSPYLSPSHLTALRTRPPHDPSDPIPDIPRDLTFGPSEKVRIEKITDPKHPSDPSITYDVNPQHHKDIPPSDEDPNLPDHNPLELDPNYDYAHSNYDLWLSRPLNLAIDASRAGNEARFINDYRGVPLPLFPTPSSLINSTKSNKTKSKNDPWANKRKRPNAEFKLAWDPRIGELCMAVYVLRAGRNAKGWAKDVGILRGEEVLVSYGKGFWRERKGEQEGEGNGQLE</sequence>